<dbReference type="GO" id="GO:0015035">
    <property type="term" value="F:protein-disulfide reductase activity"/>
    <property type="evidence" value="ECO:0007669"/>
    <property type="project" value="InterPro"/>
</dbReference>
<keyword evidence="2" id="KW-1003">Cell membrane</keyword>
<dbReference type="InterPro" id="IPR050183">
    <property type="entry name" value="DsbB"/>
</dbReference>
<name>A0A2K8KUE4_9GAMM</name>
<proteinExistence type="predicted"/>
<dbReference type="KEGG" id="rfo:REIFOR_03241"/>
<evidence type="ECO:0000313" key="9">
    <source>
        <dbReference type="EMBL" id="ATX78347.1"/>
    </source>
</evidence>
<dbReference type="EMBL" id="CP011797">
    <property type="protein sequence ID" value="ATX78347.1"/>
    <property type="molecule type" value="Genomic_DNA"/>
</dbReference>
<dbReference type="Proteomes" id="UP000229757">
    <property type="component" value="Chromosome"/>
</dbReference>
<gene>
    <name evidence="9" type="primary">dsbB</name>
    <name evidence="9" type="ORF">REIFOR_03241</name>
</gene>
<evidence type="ECO:0000256" key="6">
    <source>
        <dbReference type="ARBA" id="ARBA00023136"/>
    </source>
</evidence>
<dbReference type="GO" id="GO:0006457">
    <property type="term" value="P:protein folding"/>
    <property type="evidence" value="ECO:0007669"/>
    <property type="project" value="InterPro"/>
</dbReference>
<dbReference type="AlphaFoldDB" id="A0A2K8KUE4"/>
<dbReference type="SUPFAM" id="SSF158442">
    <property type="entry name" value="DsbB-like"/>
    <property type="match status" value="1"/>
</dbReference>
<dbReference type="InterPro" id="IPR003752">
    <property type="entry name" value="DiS_bond_form_DsbB/BdbC"/>
</dbReference>
<evidence type="ECO:0000256" key="2">
    <source>
        <dbReference type="ARBA" id="ARBA00022475"/>
    </source>
</evidence>
<dbReference type="Pfam" id="PF02600">
    <property type="entry name" value="DsbB"/>
    <property type="match status" value="1"/>
</dbReference>
<sequence>MLPVLIKFVHSRWYWYLVVAAGLALESVALFYQYILGEPPCVLCIQARFWTLSGVLFGLFGLSSERPVAQGVAHVGLVAALAVLIDRSRISVLVERGQYEGQCGMDAGFPAWFALDAWWPQVFEVQTMCGYTPNFIFGLSMGEGLFYGAIMLLVVAVGALVLRAASGLRGVR</sequence>
<feature type="transmembrane region" description="Helical" evidence="8">
    <location>
        <begin position="13"/>
        <end position="35"/>
    </location>
</feature>
<evidence type="ECO:0000313" key="10">
    <source>
        <dbReference type="Proteomes" id="UP000229757"/>
    </source>
</evidence>
<evidence type="ECO:0000256" key="7">
    <source>
        <dbReference type="ARBA" id="ARBA00023284"/>
    </source>
</evidence>
<keyword evidence="6 8" id="KW-0472">Membrane</keyword>
<reference evidence="9 10" key="1">
    <citation type="journal article" date="2017" name="Environ. Microbiol.">
        <title>Genomic and physiological analyses of 'Reinekea forsetii' reveal a versatile opportunistic lifestyle during spring algae blooms.</title>
        <authorList>
            <person name="Avci B."/>
            <person name="Hahnke R.L."/>
            <person name="Chafee M."/>
            <person name="Fischer T."/>
            <person name="Gruber-Vodicka H."/>
            <person name="Tegetmeyer H.E."/>
            <person name="Harder J."/>
            <person name="Fuchs B.M."/>
            <person name="Amann R.I."/>
            <person name="Teeling H."/>
        </authorList>
    </citation>
    <scope>NUCLEOTIDE SEQUENCE [LARGE SCALE GENOMIC DNA]</scope>
    <source>
        <strain evidence="9 10">Hel1_31_D35</strain>
    </source>
</reference>
<keyword evidence="3 8" id="KW-0812">Transmembrane</keyword>
<dbReference type="InterPro" id="IPR023380">
    <property type="entry name" value="DsbB-like_sf"/>
</dbReference>
<dbReference type="RefSeq" id="WP_100258543.1">
    <property type="nucleotide sequence ID" value="NZ_CP011797.1"/>
</dbReference>
<keyword evidence="5 8" id="KW-1133">Transmembrane helix</keyword>
<keyword evidence="7" id="KW-0676">Redox-active center</keyword>
<keyword evidence="10" id="KW-1185">Reference proteome</keyword>
<feature type="transmembrane region" description="Helical" evidence="8">
    <location>
        <begin position="145"/>
        <end position="165"/>
    </location>
</feature>
<dbReference type="PANTHER" id="PTHR36570:SF2">
    <property type="entry name" value="DISULFIDE BOND FORMATION PROTEIN B"/>
    <property type="match status" value="1"/>
</dbReference>
<comment type="subcellular location">
    <subcellularLocation>
        <location evidence="1">Cell membrane</location>
        <topology evidence="1">Multi-pass membrane protein</topology>
    </subcellularLocation>
</comment>
<keyword evidence="4" id="KW-0813">Transport</keyword>
<keyword evidence="4" id="KW-0249">Electron transport</keyword>
<dbReference type="Gene3D" id="1.20.1550.10">
    <property type="entry name" value="DsbB-like"/>
    <property type="match status" value="1"/>
</dbReference>
<evidence type="ECO:0000256" key="8">
    <source>
        <dbReference type="SAM" id="Phobius"/>
    </source>
</evidence>
<evidence type="ECO:0000256" key="3">
    <source>
        <dbReference type="ARBA" id="ARBA00022692"/>
    </source>
</evidence>
<dbReference type="OrthoDB" id="3711263at2"/>
<organism evidence="9 10">
    <name type="scientific">Reinekea forsetii</name>
    <dbReference type="NCBI Taxonomy" id="1336806"/>
    <lineage>
        <taxon>Bacteria</taxon>
        <taxon>Pseudomonadati</taxon>
        <taxon>Pseudomonadota</taxon>
        <taxon>Gammaproteobacteria</taxon>
        <taxon>Oceanospirillales</taxon>
        <taxon>Saccharospirillaceae</taxon>
        <taxon>Reinekea</taxon>
    </lineage>
</organism>
<evidence type="ECO:0000256" key="5">
    <source>
        <dbReference type="ARBA" id="ARBA00022989"/>
    </source>
</evidence>
<evidence type="ECO:0000256" key="1">
    <source>
        <dbReference type="ARBA" id="ARBA00004651"/>
    </source>
</evidence>
<dbReference type="GO" id="GO:0005886">
    <property type="term" value="C:plasma membrane"/>
    <property type="evidence" value="ECO:0007669"/>
    <property type="project" value="UniProtKB-SubCell"/>
</dbReference>
<protein>
    <submittedName>
        <fullName evidence="9">Periplasmic thiol:disulfide oxidoreductase DsbB, required for DsbA reoxidation</fullName>
    </submittedName>
</protein>
<evidence type="ECO:0000256" key="4">
    <source>
        <dbReference type="ARBA" id="ARBA00022982"/>
    </source>
</evidence>
<accession>A0A2K8KUE4</accession>
<dbReference type="PANTHER" id="PTHR36570">
    <property type="entry name" value="DISULFIDE BOND FORMATION PROTEIN B"/>
    <property type="match status" value="1"/>
</dbReference>